<evidence type="ECO:0000256" key="2">
    <source>
        <dbReference type="ARBA" id="ARBA00022801"/>
    </source>
</evidence>
<reference evidence="4 5" key="1">
    <citation type="submission" date="2018-07" db="EMBL/GenBank/DDBJ databases">
        <title>Genomic Encyclopedia of Type Strains, Phase IV (KMG-IV): sequencing the most valuable type-strain genomes for metagenomic binning, comparative biology and taxonomic classification.</title>
        <authorList>
            <person name="Goeker M."/>
        </authorList>
    </citation>
    <scope>NUCLEOTIDE SEQUENCE [LARGE SCALE GENOMIC DNA]</scope>
    <source>
        <strain evidence="4 5">DSM 25281</strain>
    </source>
</reference>
<keyword evidence="2" id="KW-0378">Hydrolase</keyword>
<comment type="similarity">
    <text evidence="1">Belongs to the isochorismatase family.</text>
</comment>
<protein>
    <submittedName>
        <fullName evidence="4">Nicotinamidase-related amidase</fullName>
    </submittedName>
</protein>
<gene>
    <name evidence="4" type="ORF">DFR59_11478</name>
</gene>
<evidence type="ECO:0000313" key="4">
    <source>
        <dbReference type="EMBL" id="RDI39919.1"/>
    </source>
</evidence>
<dbReference type="SUPFAM" id="SSF52499">
    <property type="entry name" value="Isochorismatase-like hydrolases"/>
    <property type="match status" value="1"/>
</dbReference>
<sequence>MKKASAALLIIDMINKMDFEGGENLLKYTLPMTDHLMELKKRVKEKGLPVIYVNDNFGQWQDNASEIIKECRRSPGSPIVEKVEPDDDDFFIIKPKHSAFFGTQLEILLNQMGVEKLILTGVAGDMCVLFTANDAYMREYDLWVPEDCIASESKKANEHALQIIRRSVFADTTPSRELDLSEFTK</sequence>
<dbReference type="InterPro" id="IPR036380">
    <property type="entry name" value="Isochorismatase-like_sf"/>
</dbReference>
<comment type="caution">
    <text evidence="4">The sequence shown here is derived from an EMBL/GenBank/DDBJ whole genome shotgun (WGS) entry which is preliminary data.</text>
</comment>
<dbReference type="PANTHER" id="PTHR43540">
    <property type="entry name" value="PEROXYUREIDOACRYLATE/UREIDOACRYLATE AMIDOHYDROLASE-RELATED"/>
    <property type="match status" value="1"/>
</dbReference>
<proteinExistence type="inferred from homology"/>
<evidence type="ECO:0000313" key="5">
    <source>
        <dbReference type="Proteomes" id="UP000255326"/>
    </source>
</evidence>
<dbReference type="Pfam" id="PF00857">
    <property type="entry name" value="Isochorismatase"/>
    <property type="match status" value="1"/>
</dbReference>
<dbReference type="OrthoDB" id="4305745at2"/>
<name>A0A370GA62_9BACI</name>
<evidence type="ECO:0000259" key="3">
    <source>
        <dbReference type="Pfam" id="PF00857"/>
    </source>
</evidence>
<dbReference type="Proteomes" id="UP000255326">
    <property type="component" value="Unassembled WGS sequence"/>
</dbReference>
<dbReference type="EMBL" id="QQAY01000014">
    <property type="protein sequence ID" value="RDI39919.1"/>
    <property type="molecule type" value="Genomic_DNA"/>
</dbReference>
<keyword evidence="5" id="KW-1185">Reference proteome</keyword>
<dbReference type="InterPro" id="IPR050272">
    <property type="entry name" value="Isochorismatase-like_hydrls"/>
</dbReference>
<feature type="domain" description="Isochorismatase-like" evidence="3">
    <location>
        <begin position="6"/>
        <end position="173"/>
    </location>
</feature>
<dbReference type="InterPro" id="IPR000868">
    <property type="entry name" value="Isochorismatase-like_dom"/>
</dbReference>
<organism evidence="4 5">
    <name type="scientific">Falsibacillus pallidus</name>
    <dbReference type="NCBI Taxonomy" id="493781"/>
    <lineage>
        <taxon>Bacteria</taxon>
        <taxon>Bacillati</taxon>
        <taxon>Bacillota</taxon>
        <taxon>Bacilli</taxon>
        <taxon>Bacillales</taxon>
        <taxon>Bacillaceae</taxon>
        <taxon>Falsibacillus</taxon>
    </lineage>
</organism>
<dbReference type="PANTHER" id="PTHR43540:SF6">
    <property type="entry name" value="ISOCHORISMATASE-LIKE DOMAIN-CONTAINING PROTEIN"/>
    <property type="match status" value="1"/>
</dbReference>
<dbReference type="RefSeq" id="WP_114746685.1">
    <property type="nucleotide sequence ID" value="NZ_QQAY01000014.1"/>
</dbReference>
<evidence type="ECO:0000256" key="1">
    <source>
        <dbReference type="ARBA" id="ARBA00006336"/>
    </source>
</evidence>
<accession>A0A370GA62</accession>
<dbReference type="Gene3D" id="3.40.50.850">
    <property type="entry name" value="Isochorismatase-like"/>
    <property type="match status" value="1"/>
</dbReference>
<dbReference type="CDD" id="cd00431">
    <property type="entry name" value="cysteine_hydrolases"/>
    <property type="match status" value="1"/>
</dbReference>
<dbReference type="GO" id="GO:0016787">
    <property type="term" value="F:hydrolase activity"/>
    <property type="evidence" value="ECO:0007669"/>
    <property type="project" value="UniProtKB-KW"/>
</dbReference>
<dbReference type="AlphaFoldDB" id="A0A370GA62"/>